<dbReference type="SUPFAM" id="SSF53067">
    <property type="entry name" value="Actin-like ATPase domain"/>
    <property type="match status" value="1"/>
</dbReference>
<reference evidence="2 3" key="1">
    <citation type="journal article" date="2016" name="Nat. Commun.">
        <title>Thousands of microbial genomes shed light on interconnected biogeochemical processes in an aquifer system.</title>
        <authorList>
            <person name="Anantharaman K."/>
            <person name="Brown C.T."/>
            <person name="Hug L.A."/>
            <person name="Sharon I."/>
            <person name="Castelle C.J."/>
            <person name="Probst A.J."/>
            <person name="Thomas B.C."/>
            <person name="Singh A."/>
            <person name="Wilkins M.J."/>
            <person name="Karaoz U."/>
            <person name="Brodie E.L."/>
            <person name="Williams K.H."/>
            <person name="Hubbard S.S."/>
            <person name="Banfield J.F."/>
        </authorList>
    </citation>
    <scope>NUCLEOTIDE SEQUENCE [LARGE SCALE GENOMIC DNA]</scope>
</reference>
<dbReference type="PANTHER" id="PTHR18964:SF149">
    <property type="entry name" value="BIFUNCTIONAL UDP-N-ACETYLGLUCOSAMINE 2-EPIMERASE_N-ACETYLMANNOSAMINE KINASE"/>
    <property type="match status" value="1"/>
</dbReference>
<dbReference type="InterPro" id="IPR049874">
    <property type="entry name" value="ROK_cs"/>
</dbReference>
<dbReference type="Gene3D" id="3.30.420.40">
    <property type="match status" value="2"/>
</dbReference>
<protein>
    <recommendedName>
        <fullName evidence="4">ROK family protein</fullName>
    </recommendedName>
</protein>
<accession>A0A1F2UMW8</accession>
<gene>
    <name evidence="2" type="ORF">A2074_03470</name>
</gene>
<dbReference type="PANTHER" id="PTHR18964">
    <property type="entry name" value="ROK (REPRESSOR, ORF, KINASE) FAMILY"/>
    <property type="match status" value="1"/>
</dbReference>
<dbReference type="AlphaFoldDB" id="A0A1F2UMW8"/>
<sequence>MSSRSGAIGVDIGGTKIAAATVDRQGNIVSSHTISTPLQSSEVAVDAITRLIETIKTASSGIVEPVGIGIAVAGTVDWAHGTIVQSPNLPFSDLKLRAIIEKSCGLPTVLDNDANLATFGEKHYGTARDANHIVGLTLGTGIGSGIICDGRLYRGATGSAAELGHMVISASGPRCTCGSYGCFEEMASGRALVRFARARFVLDGGGLIGEMAGGDPVRVTGPMVTEAARQGDVAANEVFAEVGFWLGIGINNVINIFNPEIVVIDGGMAEVGELVLAPARAVVAERALHPNKDVAKIVRGQLGNQAGMLGAAALVFETFDAG</sequence>
<dbReference type="PROSITE" id="PS01125">
    <property type="entry name" value="ROK"/>
    <property type="match status" value="1"/>
</dbReference>
<comment type="similarity">
    <text evidence="1">Belongs to the ROK (NagC/XylR) family.</text>
</comment>
<evidence type="ECO:0000313" key="2">
    <source>
        <dbReference type="EMBL" id="OFW32396.1"/>
    </source>
</evidence>
<dbReference type="Pfam" id="PF00480">
    <property type="entry name" value="ROK"/>
    <property type="match status" value="1"/>
</dbReference>
<evidence type="ECO:0000313" key="3">
    <source>
        <dbReference type="Proteomes" id="UP000178086"/>
    </source>
</evidence>
<evidence type="ECO:0000256" key="1">
    <source>
        <dbReference type="ARBA" id="ARBA00006479"/>
    </source>
</evidence>
<dbReference type="CDD" id="cd24076">
    <property type="entry name" value="ASKHA_ATPase_ROK_BsXylR-like"/>
    <property type="match status" value="1"/>
</dbReference>
<dbReference type="EMBL" id="MELI01000096">
    <property type="protein sequence ID" value="OFW32396.1"/>
    <property type="molecule type" value="Genomic_DNA"/>
</dbReference>
<evidence type="ECO:0008006" key="4">
    <source>
        <dbReference type="Google" id="ProtNLM"/>
    </source>
</evidence>
<dbReference type="InterPro" id="IPR000600">
    <property type="entry name" value="ROK"/>
</dbReference>
<proteinExistence type="inferred from homology"/>
<dbReference type="Proteomes" id="UP000178086">
    <property type="component" value="Unassembled WGS sequence"/>
</dbReference>
<comment type="caution">
    <text evidence="2">The sequence shown here is derived from an EMBL/GenBank/DDBJ whole genome shotgun (WGS) entry which is preliminary data.</text>
</comment>
<dbReference type="InterPro" id="IPR043129">
    <property type="entry name" value="ATPase_NBD"/>
</dbReference>
<organism evidence="2 3">
    <name type="scientific">Candidatus Aquicultor primus</name>
    <dbReference type="NCBI Taxonomy" id="1797195"/>
    <lineage>
        <taxon>Bacteria</taxon>
        <taxon>Bacillati</taxon>
        <taxon>Actinomycetota</taxon>
        <taxon>Candidatus Aquicultoria</taxon>
        <taxon>Candidatus Aquicultorales</taxon>
        <taxon>Candidatus Aquicultoraceae</taxon>
        <taxon>Candidatus Aquicultor</taxon>
    </lineage>
</organism>
<name>A0A1F2UMW8_9ACTN</name>